<gene>
    <name evidence="1" type="ORF">EZH24_10010</name>
</gene>
<dbReference type="PANTHER" id="PTHR10000:SF8">
    <property type="entry name" value="HAD SUPERFAMILY HYDROLASE-LIKE, TYPE 3"/>
    <property type="match status" value="1"/>
</dbReference>
<sequence length="266" mass="30582">MNKDIKLIATDLDGTFLNNESEISSFNKEIFEYLANNGTEIVLSTGRPFEGMIRYKRHLNNKNNSIVLNGAIITDSGGKFIYDEPLDEKTALKVMDIYQKYKKENVYLHVYSGNKYIASEEDFYFRRYANKEKLKEIFVGLNNIESFEFSKMLFIGEHEILERLQDEIRSSVKVHTSFSHTSFLEILRDGINKGTALKWLCEKKGVNRENVIAFGDNYNDIEMIEFAGVGVAMENGEEEVKSRADYIALDNHSNGVGKFLKDFLDL</sequence>
<dbReference type="NCBIfam" id="TIGR01484">
    <property type="entry name" value="HAD-SF-IIB"/>
    <property type="match status" value="1"/>
</dbReference>
<protein>
    <submittedName>
        <fullName evidence="1">HAD family phosphatase</fullName>
    </submittedName>
</protein>
<dbReference type="InterPro" id="IPR000150">
    <property type="entry name" value="Cof"/>
</dbReference>
<dbReference type="PROSITE" id="PS01229">
    <property type="entry name" value="COF_2"/>
    <property type="match status" value="1"/>
</dbReference>
<accession>A0ABY2TNY2</accession>
<dbReference type="SFLD" id="SFLDG01144">
    <property type="entry name" value="C2.B.4:_PGP_Like"/>
    <property type="match status" value="1"/>
</dbReference>
<proteinExistence type="predicted"/>
<dbReference type="Gene3D" id="3.30.1240.10">
    <property type="match status" value="1"/>
</dbReference>
<reference evidence="1 2" key="1">
    <citation type="journal article" date="2019" name="Anaerobe">
        <title>Brachyspira catarrhinii sp. nov., an anaerobic intestinal spirochaete isolated from vervet monkeys may have been misidentified as Brachyspira aalborgi in previous studies.</title>
        <authorList>
            <person name="Phillips N.D."/>
            <person name="La T."/>
            <person name="Hampson D.J."/>
        </authorList>
    </citation>
    <scope>NUCLEOTIDE SEQUENCE [LARGE SCALE GENOMIC DNA]</scope>
    <source>
        <strain evidence="1 2">Z12</strain>
    </source>
</reference>
<organism evidence="1 2">
    <name type="scientific">Brachyspira catarrhinii</name>
    <dbReference type="NCBI Taxonomy" id="2528966"/>
    <lineage>
        <taxon>Bacteria</taxon>
        <taxon>Pseudomonadati</taxon>
        <taxon>Spirochaetota</taxon>
        <taxon>Spirochaetia</taxon>
        <taxon>Brachyspirales</taxon>
        <taxon>Brachyspiraceae</taxon>
        <taxon>Brachyspira</taxon>
    </lineage>
</organism>
<name>A0ABY2TNY2_9SPIR</name>
<comment type="caution">
    <text evidence="1">The sequence shown here is derived from an EMBL/GenBank/DDBJ whole genome shotgun (WGS) entry which is preliminary data.</text>
</comment>
<dbReference type="SFLD" id="SFLDG01140">
    <property type="entry name" value="C2.B:_Phosphomannomutase_and_P"/>
    <property type="match status" value="1"/>
</dbReference>
<dbReference type="InterPro" id="IPR006379">
    <property type="entry name" value="HAD-SF_hydro_IIB"/>
</dbReference>
<dbReference type="SFLD" id="SFLDS00003">
    <property type="entry name" value="Haloacid_Dehalogenase"/>
    <property type="match status" value="1"/>
</dbReference>
<dbReference type="SUPFAM" id="SSF56784">
    <property type="entry name" value="HAD-like"/>
    <property type="match status" value="1"/>
</dbReference>
<dbReference type="EMBL" id="SJDU01000324">
    <property type="protein sequence ID" value="TKZ31149.1"/>
    <property type="molecule type" value="Genomic_DNA"/>
</dbReference>
<dbReference type="InterPro" id="IPR023214">
    <property type="entry name" value="HAD_sf"/>
</dbReference>
<dbReference type="Proteomes" id="UP000310168">
    <property type="component" value="Unassembled WGS sequence"/>
</dbReference>
<evidence type="ECO:0000313" key="2">
    <source>
        <dbReference type="Proteomes" id="UP000310168"/>
    </source>
</evidence>
<dbReference type="CDD" id="cd07516">
    <property type="entry name" value="HAD_Pase"/>
    <property type="match status" value="1"/>
</dbReference>
<dbReference type="RefSeq" id="WP_137999000.1">
    <property type="nucleotide sequence ID" value="NZ_SJDU01000324.1"/>
</dbReference>
<dbReference type="Pfam" id="PF08282">
    <property type="entry name" value="Hydrolase_3"/>
    <property type="match status" value="1"/>
</dbReference>
<dbReference type="NCBIfam" id="TIGR00099">
    <property type="entry name" value="Cof-subfamily"/>
    <property type="match status" value="1"/>
</dbReference>
<dbReference type="Gene3D" id="3.40.50.1000">
    <property type="entry name" value="HAD superfamily/HAD-like"/>
    <property type="match status" value="1"/>
</dbReference>
<keyword evidence="2" id="KW-1185">Reference proteome</keyword>
<evidence type="ECO:0000313" key="1">
    <source>
        <dbReference type="EMBL" id="TKZ31149.1"/>
    </source>
</evidence>
<dbReference type="InterPro" id="IPR036412">
    <property type="entry name" value="HAD-like_sf"/>
</dbReference>
<dbReference type="PANTHER" id="PTHR10000">
    <property type="entry name" value="PHOSPHOSERINE PHOSPHATASE"/>
    <property type="match status" value="1"/>
</dbReference>